<evidence type="ECO:0000313" key="2">
    <source>
        <dbReference type="EMBL" id="KAJ8066161.1"/>
    </source>
</evidence>
<feature type="compositionally biased region" description="Low complexity" evidence="1">
    <location>
        <begin position="656"/>
        <end position="677"/>
    </location>
</feature>
<name>A0A9X0ANS6_9HELO</name>
<protein>
    <submittedName>
        <fullName evidence="2">Uncharacterized protein</fullName>
    </submittedName>
</protein>
<feature type="compositionally biased region" description="Polar residues" evidence="1">
    <location>
        <begin position="468"/>
        <end position="480"/>
    </location>
</feature>
<accession>A0A9X0ANS6</accession>
<feature type="region of interest" description="Disordered" evidence="1">
    <location>
        <begin position="714"/>
        <end position="779"/>
    </location>
</feature>
<comment type="caution">
    <text evidence="2">The sequence shown here is derived from an EMBL/GenBank/DDBJ whole genome shotgun (WGS) entry which is preliminary data.</text>
</comment>
<reference evidence="2" key="1">
    <citation type="submission" date="2022-11" db="EMBL/GenBank/DDBJ databases">
        <title>Genome Resource of Sclerotinia nivalis Strain SnTB1, a Plant Pathogen Isolated from American Ginseng.</title>
        <authorList>
            <person name="Fan S."/>
        </authorList>
    </citation>
    <scope>NUCLEOTIDE SEQUENCE</scope>
    <source>
        <strain evidence="2">SnTB1</strain>
    </source>
</reference>
<feature type="compositionally biased region" description="Low complexity" evidence="1">
    <location>
        <begin position="331"/>
        <end position="343"/>
    </location>
</feature>
<dbReference type="OrthoDB" id="5244857at2759"/>
<evidence type="ECO:0000256" key="1">
    <source>
        <dbReference type="SAM" id="MobiDB-lite"/>
    </source>
</evidence>
<sequence>MPLQKRGSSFKQMGFHLESNGADGFFEYDRNTNNRHPESLFWISENPKSDKLAVRRNTAIMVQKPPQIRIDFNQPAQSPLSPLHFDWDFNENSASGGVEESVGDHGDANTSNLTKVQSTPIGDNNGSLSKSISKSKSCVSLGDGDGDAHSLPLVTTSINNNQHHNRQPRYHYFPQTLAPPKVNSGDAQVATQAQTCRYRCRTAAGVVFSEKESPQQAQGKFNLRLHSEKREAQATSSDQLMEVKGSTINLFHNPKNTSSLLFNHLINDKGNPTPTITSSIPDISNIPIIPDSTNTSKKLIRSTKSYDRFLPKSSKDKSFFHFYHHQNQHLQPSQEPSPSAQEPPQEPSQQPPQPPHHHQNKKSISTSASCSNLKSMVEFTDNVEQLIRETDEAFLAVGFALGDAKDATRGFQQFNSSKVSKITGMGMGMGMNNMNMDNMDMNMNNMNNMNNTIITRSIGNKSIARTNSISKRNQMQNSNSLKERPLSIGLSGKSPVPKSIINSKAKKSNSPKQKKITVSDKASRKTLPHPHSSARWNLGDVTASMADVFKGKFTRLEADEMLTPDRLQQLEEKVEKAKLENERKASLENAQIEAARNVEAVKDVDGVTSMEKSHKRDGDKMLDTNIISSSDNSNKVSPTEPFHFESLLPRINNDKTSSSPQITSSSSPRPSTSTDPSESSEKDQKAARKPLPDLLDPDYDEIDAIEIEQAFEDFHFPSPPRDSPHSPPRLPRSRSNTGMTNLLPTIPEISPLNIISPRTPKRTFSQDSDYSQDSSTSSVDYIQLPSTPYTLTSPLFRHGPIRLEHVYHRHNRDSVSAPDLEEALDWTAFQMAISGTMDDGTIGASEESIWEADEAEIDSIFDWWSGFGYPGIGRLVKEAPISRRKRGKSLAANDAEKCPRKNKEGRDNRATTIGLGLGFGLPPGNHSGRPKTPEYKGGLWVETIRNSAPQVVEPGSTLGARRDAMMKMRVPEPKIDDDDDNDSLPPSPINLVKIKDEYIPMGYNLGHDLGDFLNWETYHVQSLFGEDEGRSYM</sequence>
<feature type="region of interest" description="Disordered" evidence="1">
    <location>
        <begin position="327"/>
        <end position="369"/>
    </location>
</feature>
<feature type="compositionally biased region" description="Low complexity" evidence="1">
    <location>
        <begin position="625"/>
        <end position="634"/>
    </location>
</feature>
<organism evidence="2 3">
    <name type="scientific">Sclerotinia nivalis</name>
    <dbReference type="NCBI Taxonomy" id="352851"/>
    <lineage>
        <taxon>Eukaryota</taxon>
        <taxon>Fungi</taxon>
        <taxon>Dikarya</taxon>
        <taxon>Ascomycota</taxon>
        <taxon>Pezizomycotina</taxon>
        <taxon>Leotiomycetes</taxon>
        <taxon>Helotiales</taxon>
        <taxon>Sclerotiniaceae</taxon>
        <taxon>Sclerotinia</taxon>
    </lineage>
</organism>
<dbReference type="Proteomes" id="UP001152300">
    <property type="component" value="Unassembled WGS sequence"/>
</dbReference>
<feature type="compositionally biased region" description="Basic and acidic residues" evidence="1">
    <location>
        <begin position="894"/>
        <end position="908"/>
    </location>
</feature>
<feature type="region of interest" description="Disordered" evidence="1">
    <location>
        <begin position="468"/>
        <end position="535"/>
    </location>
</feature>
<dbReference type="EMBL" id="JAPEIS010000005">
    <property type="protein sequence ID" value="KAJ8066161.1"/>
    <property type="molecule type" value="Genomic_DNA"/>
</dbReference>
<feature type="region of interest" description="Disordered" evidence="1">
    <location>
        <begin position="887"/>
        <end position="908"/>
    </location>
</feature>
<feature type="compositionally biased region" description="Pro residues" evidence="1">
    <location>
        <begin position="344"/>
        <end position="354"/>
    </location>
</feature>
<gene>
    <name evidence="2" type="ORF">OCU04_005251</name>
</gene>
<feature type="compositionally biased region" description="Low complexity" evidence="1">
    <location>
        <begin position="765"/>
        <end position="779"/>
    </location>
</feature>
<feature type="compositionally biased region" description="Basic residues" evidence="1">
    <location>
        <begin position="504"/>
        <end position="515"/>
    </location>
</feature>
<keyword evidence="3" id="KW-1185">Reference proteome</keyword>
<feature type="compositionally biased region" description="Pro residues" evidence="1">
    <location>
        <begin position="717"/>
        <end position="730"/>
    </location>
</feature>
<feature type="compositionally biased region" description="Basic and acidic residues" evidence="1">
    <location>
        <begin position="605"/>
        <end position="622"/>
    </location>
</feature>
<evidence type="ECO:0000313" key="3">
    <source>
        <dbReference type="Proteomes" id="UP001152300"/>
    </source>
</evidence>
<feature type="region of interest" description="Disordered" evidence="1">
    <location>
        <begin position="605"/>
        <end position="697"/>
    </location>
</feature>
<proteinExistence type="predicted"/>
<dbReference type="AlphaFoldDB" id="A0A9X0ANS6"/>